<dbReference type="PANTHER" id="PTHR42701">
    <property type="entry name" value="IMIDAZOLE GLYCEROL PHOSPHATE SYNTHASE SUBUNIT HISH"/>
    <property type="match status" value="1"/>
</dbReference>
<comment type="catalytic activity">
    <reaction evidence="10 12">
        <text>5-[(5-phospho-1-deoxy-D-ribulos-1-ylimino)methylamino]-1-(5-phospho-beta-D-ribosyl)imidazole-4-carboxamide + L-glutamine = D-erythro-1-(imidazol-4-yl)glycerol 3-phosphate + 5-amino-1-(5-phospho-beta-D-ribosyl)imidazole-4-carboxamide + L-glutamate + H(+)</text>
        <dbReference type="Rhea" id="RHEA:24793"/>
        <dbReference type="ChEBI" id="CHEBI:15378"/>
        <dbReference type="ChEBI" id="CHEBI:29985"/>
        <dbReference type="ChEBI" id="CHEBI:58278"/>
        <dbReference type="ChEBI" id="CHEBI:58359"/>
        <dbReference type="ChEBI" id="CHEBI:58475"/>
        <dbReference type="ChEBI" id="CHEBI:58525"/>
        <dbReference type="EC" id="4.3.2.10"/>
    </reaction>
</comment>
<dbReference type="PANTHER" id="PTHR42701:SF1">
    <property type="entry name" value="IMIDAZOLE GLYCEROL PHOSPHATE SYNTHASE SUBUNIT HISH"/>
    <property type="match status" value="1"/>
</dbReference>
<dbReference type="Proteomes" id="UP000229681">
    <property type="component" value="Unassembled WGS sequence"/>
</dbReference>
<evidence type="ECO:0000256" key="5">
    <source>
        <dbReference type="ARBA" id="ARBA00022605"/>
    </source>
</evidence>
<evidence type="ECO:0000256" key="10">
    <source>
        <dbReference type="ARBA" id="ARBA00047838"/>
    </source>
</evidence>
<keyword evidence="6 12" id="KW-0378">Hydrolase</keyword>
<organism evidence="15 16">
    <name type="scientific">Candidatus Thermofonsia Clade 1 bacterium</name>
    <dbReference type="NCBI Taxonomy" id="2364210"/>
    <lineage>
        <taxon>Bacteria</taxon>
        <taxon>Bacillati</taxon>
        <taxon>Chloroflexota</taxon>
        <taxon>Candidatus Thermofontia</taxon>
        <taxon>Candidatus Thermofonsia Clade 1</taxon>
    </lineage>
</organism>
<accession>A0A2M8PHU7</accession>
<dbReference type="PIRSF" id="PIRSF000495">
    <property type="entry name" value="Amidotransf_hisH"/>
    <property type="match status" value="1"/>
</dbReference>
<gene>
    <name evidence="12 15" type="primary">hisH</name>
    <name evidence="15" type="ORF">CUN49_02075</name>
</gene>
<dbReference type="InterPro" id="IPR029062">
    <property type="entry name" value="Class_I_gatase-like"/>
</dbReference>
<keyword evidence="5 12" id="KW-0028">Amino-acid biosynthesis</keyword>
<evidence type="ECO:0000313" key="15">
    <source>
        <dbReference type="EMBL" id="PJF37112.1"/>
    </source>
</evidence>
<dbReference type="AlphaFoldDB" id="A0A2M8PHU7"/>
<dbReference type="GO" id="GO:0000107">
    <property type="term" value="F:imidazoleglycerol-phosphate synthase activity"/>
    <property type="evidence" value="ECO:0007669"/>
    <property type="project" value="UniProtKB-UniRule"/>
</dbReference>
<dbReference type="EC" id="3.5.1.2" evidence="12"/>
<keyword evidence="8 12" id="KW-0368">Histidine biosynthesis</keyword>
<dbReference type="GO" id="GO:0000105">
    <property type="term" value="P:L-histidine biosynthetic process"/>
    <property type="evidence" value="ECO:0007669"/>
    <property type="project" value="UniProtKB-UniRule"/>
</dbReference>
<evidence type="ECO:0000256" key="13">
    <source>
        <dbReference type="PIRSR" id="PIRSR000495-1"/>
    </source>
</evidence>
<dbReference type="FunFam" id="3.40.50.880:FF:000009">
    <property type="entry name" value="Imidazole glycerol phosphate synthase subunit HisH"/>
    <property type="match status" value="1"/>
</dbReference>
<proteinExistence type="inferred from homology"/>
<evidence type="ECO:0000256" key="4">
    <source>
        <dbReference type="ARBA" id="ARBA00022490"/>
    </source>
</evidence>
<evidence type="ECO:0000256" key="12">
    <source>
        <dbReference type="HAMAP-Rule" id="MF_00278"/>
    </source>
</evidence>
<dbReference type="InterPro" id="IPR010139">
    <property type="entry name" value="Imidazole-glycPsynth_HisH"/>
</dbReference>
<keyword evidence="9 12" id="KW-0456">Lyase</keyword>
<dbReference type="CDD" id="cd01748">
    <property type="entry name" value="GATase1_IGP_Synthase"/>
    <property type="match status" value="1"/>
</dbReference>
<name>A0A2M8PHU7_9CHLR</name>
<dbReference type="PROSITE" id="PS51273">
    <property type="entry name" value="GATASE_TYPE_1"/>
    <property type="match status" value="1"/>
</dbReference>
<dbReference type="EC" id="4.3.2.10" evidence="12"/>
<feature type="active site" description="Nucleophile" evidence="12 13">
    <location>
        <position position="78"/>
    </location>
</feature>
<dbReference type="Pfam" id="PF00117">
    <property type="entry name" value="GATase"/>
    <property type="match status" value="1"/>
</dbReference>
<evidence type="ECO:0000256" key="1">
    <source>
        <dbReference type="ARBA" id="ARBA00004496"/>
    </source>
</evidence>
<dbReference type="SUPFAM" id="SSF52317">
    <property type="entry name" value="Class I glutamine amidotransferase-like"/>
    <property type="match status" value="1"/>
</dbReference>
<dbReference type="Gene3D" id="3.40.50.880">
    <property type="match status" value="1"/>
</dbReference>
<evidence type="ECO:0000256" key="8">
    <source>
        <dbReference type="ARBA" id="ARBA00023102"/>
    </source>
</evidence>
<dbReference type="GO" id="GO:0004359">
    <property type="term" value="F:glutaminase activity"/>
    <property type="evidence" value="ECO:0007669"/>
    <property type="project" value="UniProtKB-EC"/>
</dbReference>
<comment type="function">
    <text evidence="12">IGPS catalyzes the conversion of PRFAR and glutamine to IGP, AICAR and glutamate. The HisH subunit catalyzes the hydrolysis of glutamine to glutamate and ammonia as part of the synthesis of IGP and AICAR. The resulting ammonia molecule is channeled to the active site of HisF.</text>
</comment>
<keyword evidence="4 12" id="KW-0963">Cytoplasm</keyword>
<dbReference type="InterPro" id="IPR017926">
    <property type="entry name" value="GATASE"/>
</dbReference>
<dbReference type="EMBL" id="PGTM01000015">
    <property type="protein sequence ID" value="PJF37112.1"/>
    <property type="molecule type" value="Genomic_DNA"/>
</dbReference>
<protein>
    <recommendedName>
        <fullName evidence="12">Imidazole glycerol phosphate synthase subunit HisH</fullName>
        <ecNumber evidence="12">4.3.2.10</ecNumber>
    </recommendedName>
    <alternativeName>
        <fullName evidence="12">IGP synthase glutaminase subunit</fullName>
        <ecNumber evidence="12">3.5.1.2</ecNumber>
    </alternativeName>
    <alternativeName>
        <fullName evidence="12">IGP synthase subunit HisH</fullName>
    </alternativeName>
    <alternativeName>
        <fullName evidence="12">ImGP synthase subunit HisH</fullName>
        <shortName evidence="12">IGPS subunit HisH</shortName>
    </alternativeName>
</protein>
<feature type="domain" description="Glutamine amidotransferase" evidence="14">
    <location>
        <begin position="3"/>
        <end position="196"/>
    </location>
</feature>
<evidence type="ECO:0000256" key="7">
    <source>
        <dbReference type="ARBA" id="ARBA00022962"/>
    </source>
</evidence>
<dbReference type="PROSITE" id="PS51274">
    <property type="entry name" value="GATASE_COBBQ"/>
    <property type="match status" value="1"/>
</dbReference>
<evidence type="ECO:0000256" key="11">
    <source>
        <dbReference type="ARBA" id="ARBA00049534"/>
    </source>
</evidence>
<dbReference type="GO" id="GO:0016829">
    <property type="term" value="F:lyase activity"/>
    <property type="evidence" value="ECO:0007669"/>
    <property type="project" value="UniProtKB-KW"/>
</dbReference>
<comment type="subcellular location">
    <subcellularLocation>
        <location evidence="1 12">Cytoplasm</location>
    </subcellularLocation>
</comment>
<reference evidence="15 16" key="1">
    <citation type="submission" date="2017-11" db="EMBL/GenBank/DDBJ databases">
        <title>Evolution of Phototrophy in the Chloroflexi Phylum Driven by Horizontal Gene Transfer.</title>
        <authorList>
            <person name="Ward L.M."/>
            <person name="Hemp J."/>
            <person name="Shih P.M."/>
            <person name="Mcglynn S.E."/>
            <person name="Fischer W."/>
        </authorList>
    </citation>
    <scope>NUCLEOTIDE SEQUENCE [LARGE SCALE GENOMIC DNA]</scope>
    <source>
        <strain evidence="15">JP3_13</strain>
    </source>
</reference>
<evidence type="ECO:0000313" key="16">
    <source>
        <dbReference type="Proteomes" id="UP000229681"/>
    </source>
</evidence>
<sequence length="198" mass="21450">MAVIDSGVANLRSVFNALQRLGAAPYIAQQPEDLRTAAKIILPGVGAFAAGMARLREGNFIEPLRNYAALGVPILGICLGMQMLFKRSSEMGDHEGLGLLNGSVVRFPAQGPKVPHIGWNQLEHEERAPLLKGVPSGSYAYFVHSYYAQTDPENILARTVYGVAFPAVVGHGNVYGVQFHPEKSHATGLRILKNFLEL</sequence>
<comment type="pathway">
    <text evidence="2 12">Amino-acid biosynthesis; L-histidine biosynthesis; L-histidine from 5-phospho-alpha-D-ribose 1-diphosphate: step 5/9.</text>
</comment>
<comment type="catalytic activity">
    <reaction evidence="11 12">
        <text>L-glutamine + H2O = L-glutamate + NH4(+)</text>
        <dbReference type="Rhea" id="RHEA:15889"/>
        <dbReference type="ChEBI" id="CHEBI:15377"/>
        <dbReference type="ChEBI" id="CHEBI:28938"/>
        <dbReference type="ChEBI" id="CHEBI:29985"/>
        <dbReference type="ChEBI" id="CHEBI:58359"/>
        <dbReference type="EC" id="3.5.1.2"/>
    </reaction>
</comment>
<keyword evidence="7 12" id="KW-0315">Glutamine amidotransferase</keyword>
<comment type="subunit">
    <text evidence="3 12">Heterodimer of HisH and HisF.</text>
</comment>
<comment type="caution">
    <text evidence="15">The sequence shown here is derived from an EMBL/GenBank/DDBJ whole genome shotgun (WGS) entry which is preliminary data.</text>
</comment>
<dbReference type="NCBIfam" id="TIGR01855">
    <property type="entry name" value="IMP_synth_hisH"/>
    <property type="match status" value="1"/>
</dbReference>
<feature type="active site" evidence="12 13">
    <location>
        <position position="182"/>
    </location>
</feature>
<evidence type="ECO:0000256" key="3">
    <source>
        <dbReference type="ARBA" id="ARBA00011152"/>
    </source>
</evidence>
<evidence type="ECO:0000259" key="14">
    <source>
        <dbReference type="Pfam" id="PF00117"/>
    </source>
</evidence>
<feature type="active site" evidence="12 13">
    <location>
        <position position="180"/>
    </location>
</feature>
<dbReference type="GO" id="GO:0005737">
    <property type="term" value="C:cytoplasm"/>
    <property type="evidence" value="ECO:0007669"/>
    <property type="project" value="UniProtKB-SubCell"/>
</dbReference>
<dbReference type="UniPathway" id="UPA00031">
    <property type="reaction ID" value="UER00010"/>
</dbReference>
<dbReference type="HAMAP" id="MF_00278">
    <property type="entry name" value="HisH"/>
    <property type="match status" value="1"/>
</dbReference>
<evidence type="ECO:0000256" key="6">
    <source>
        <dbReference type="ARBA" id="ARBA00022801"/>
    </source>
</evidence>
<evidence type="ECO:0000256" key="9">
    <source>
        <dbReference type="ARBA" id="ARBA00023239"/>
    </source>
</evidence>
<evidence type="ECO:0000256" key="2">
    <source>
        <dbReference type="ARBA" id="ARBA00005091"/>
    </source>
</evidence>